<evidence type="ECO:0000313" key="1">
    <source>
        <dbReference type="EMBL" id="MDH2135120.1"/>
    </source>
</evidence>
<dbReference type="PROSITE" id="PS00092">
    <property type="entry name" value="N6_MTASE"/>
    <property type="match status" value="1"/>
</dbReference>
<dbReference type="Proteomes" id="UP001162318">
    <property type="component" value="Unassembled WGS sequence"/>
</dbReference>
<dbReference type="InterPro" id="IPR002052">
    <property type="entry name" value="DNA_methylase_N6_adenine_CS"/>
</dbReference>
<evidence type="ECO:0000313" key="2">
    <source>
        <dbReference type="Proteomes" id="UP001162318"/>
    </source>
</evidence>
<name>A0AA43BE91_SPHYA</name>
<dbReference type="GO" id="GO:0003676">
    <property type="term" value="F:nucleic acid binding"/>
    <property type="evidence" value="ECO:0007669"/>
    <property type="project" value="InterPro"/>
</dbReference>
<gene>
    <name evidence="1" type="ORF">N5J77_28745</name>
</gene>
<accession>A0AA43BE91</accession>
<sequence length="301" mass="33810">MLDLANQFRSFSAPAMPNSFSPKPKFRPGIIESQMRRTADAHDRSRPLLEVISNMHGAPIRDIVRALNSAGHRAARGGPVTHNTVARALARMGEEAPQPPRERARKGAKAVKTIRARSEQYEVFRTPACAYLPLLNYRPEWFVGRGCDPSAGDGRMLREIISRGNMGPHWANDIRDEEAAKLADIGQVTVADYLTMDDPPRSDFLLTNPPFTLAQEFVERAKTHVSGPICILQSIGWQTTQRRAKWLRTAGLAHVLNLPKRPQWEVDSGGKIKSNVWDYAWFVFLPNHDGRPQMDWLSDGD</sequence>
<comment type="caution">
    <text evidence="1">The sequence shown here is derived from an EMBL/GenBank/DDBJ whole genome shotgun (WGS) entry which is preliminary data.</text>
</comment>
<dbReference type="InterPro" id="IPR029063">
    <property type="entry name" value="SAM-dependent_MTases_sf"/>
</dbReference>
<dbReference type="GO" id="GO:0032259">
    <property type="term" value="P:methylation"/>
    <property type="evidence" value="ECO:0007669"/>
    <property type="project" value="InterPro"/>
</dbReference>
<proteinExistence type="predicted"/>
<dbReference type="RefSeq" id="WP_279731357.1">
    <property type="nucleotide sequence ID" value="NZ_JAOCKX010000088.1"/>
</dbReference>
<protein>
    <submittedName>
        <fullName evidence="1">Uncharacterized protein</fullName>
    </submittedName>
</protein>
<dbReference type="GO" id="GO:0008168">
    <property type="term" value="F:methyltransferase activity"/>
    <property type="evidence" value="ECO:0007669"/>
    <property type="project" value="InterPro"/>
</dbReference>
<dbReference type="AlphaFoldDB" id="A0AA43BE91"/>
<organism evidence="1 2">
    <name type="scientific">Sphingobium yanoikuyae</name>
    <name type="common">Sphingomonas yanoikuyae</name>
    <dbReference type="NCBI Taxonomy" id="13690"/>
    <lineage>
        <taxon>Bacteria</taxon>
        <taxon>Pseudomonadati</taxon>
        <taxon>Pseudomonadota</taxon>
        <taxon>Alphaproteobacteria</taxon>
        <taxon>Sphingomonadales</taxon>
        <taxon>Sphingomonadaceae</taxon>
        <taxon>Sphingobium</taxon>
    </lineage>
</organism>
<dbReference type="SUPFAM" id="SSF53335">
    <property type="entry name" value="S-adenosyl-L-methionine-dependent methyltransferases"/>
    <property type="match status" value="1"/>
</dbReference>
<dbReference type="Gene3D" id="3.40.50.150">
    <property type="entry name" value="Vaccinia Virus protein VP39"/>
    <property type="match status" value="1"/>
</dbReference>
<dbReference type="EMBL" id="JAOCKX010000088">
    <property type="protein sequence ID" value="MDH2135120.1"/>
    <property type="molecule type" value="Genomic_DNA"/>
</dbReference>
<reference evidence="1" key="1">
    <citation type="submission" date="2022-09" db="EMBL/GenBank/DDBJ databases">
        <title>Intensive care unit water sources are persistently colonized with multi-drug resistant bacteria and are the site of extensive horizontal gene transfer of antibiotic resistance genes.</title>
        <authorList>
            <person name="Diorio-Toth L."/>
        </authorList>
    </citation>
    <scope>NUCLEOTIDE SEQUENCE</scope>
    <source>
        <strain evidence="1">GD03659</strain>
    </source>
</reference>